<evidence type="ECO:0000259" key="1">
    <source>
        <dbReference type="Pfam" id="PF13276"/>
    </source>
</evidence>
<dbReference type="AlphaFoldDB" id="K0PZS7"/>
<proteinExistence type="predicted"/>
<evidence type="ECO:0000313" key="2">
    <source>
        <dbReference type="EMBL" id="CCM79523.1"/>
    </source>
</evidence>
<dbReference type="PANTHER" id="PTHR47515">
    <property type="entry name" value="LOW CALCIUM RESPONSE LOCUS PROTEIN T"/>
    <property type="match status" value="1"/>
</dbReference>
<dbReference type="Pfam" id="PF13276">
    <property type="entry name" value="HTH_21"/>
    <property type="match status" value="1"/>
</dbReference>
<dbReference type="eggNOG" id="COG4928">
    <property type="taxonomic scope" value="Bacteria"/>
</dbReference>
<protein>
    <submittedName>
        <fullName evidence="2">Putative tranposase</fullName>
    </submittedName>
</protein>
<feature type="domain" description="HTH-like" evidence="1">
    <location>
        <begin position="4"/>
        <end position="41"/>
    </location>
</feature>
<sequence length="186" mass="22113">MKLRIKDICQTRVRYGYRRVHVLLKREGWPVNSKRIYRLYEMDLQLRNKVSKRRVKAKLRASDEPPFDVEQVLAKLAPQEGHAFQNLLETMDWARRHTCAFNTGERQSRIVKRMLNVIRMRASVARWRGMALDESVIAKLALFERCTSERILTEPMRPLYQLPVGTTLPMRCRKQRLNWPYIGTVM</sequence>
<accession>K0PZS7</accession>
<dbReference type="eggNOG" id="COG2801">
    <property type="taxonomic scope" value="Bacteria"/>
</dbReference>
<gene>
    <name evidence="2" type="ORF">BN77_p10806</name>
</gene>
<keyword evidence="3" id="KW-1185">Reference proteome</keyword>
<reference evidence="2 3" key="1">
    <citation type="journal article" date="2013" name="Genome Announc.">
        <title>Draft Genome Sequence of Rhizobium mesoamericanum STM3625, a Nitrogen-Fixing Symbiont of Mimosa pudica Isolated in French Guiana (South America).</title>
        <authorList>
            <person name="Moulin L."/>
            <person name="Mornico D."/>
            <person name="Melkonian R."/>
            <person name="Klonowska A."/>
        </authorList>
    </citation>
    <scope>NUCLEOTIDE SEQUENCE [LARGE SCALE GENOMIC DNA]</scope>
    <source>
        <strain evidence="2 3">STM3625</strain>
    </source>
</reference>
<organism evidence="2 3">
    <name type="scientific">Rhizobium mesoamericanum STM3625</name>
    <dbReference type="NCBI Taxonomy" id="1211777"/>
    <lineage>
        <taxon>Bacteria</taxon>
        <taxon>Pseudomonadati</taxon>
        <taxon>Pseudomonadota</taxon>
        <taxon>Alphaproteobacteria</taxon>
        <taxon>Hyphomicrobiales</taxon>
        <taxon>Rhizobiaceae</taxon>
        <taxon>Rhizobium/Agrobacterium group</taxon>
        <taxon>Rhizobium</taxon>
    </lineage>
</organism>
<dbReference type="STRING" id="1211777.BN77_p10806"/>
<dbReference type="HOGENOM" id="CLU_1453327_0_0_5"/>
<evidence type="ECO:0000313" key="3">
    <source>
        <dbReference type="Proteomes" id="UP000009319"/>
    </source>
</evidence>
<dbReference type="Proteomes" id="UP000009319">
    <property type="component" value="Unassembled WGS sequence"/>
</dbReference>
<dbReference type="EMBL" id="CANI01000045">
    <property type="protein sequence ID" value="CCM79523.1"/>
    <property type="molecule type" value="Genomic_DNA"/>
</dbReference>
<dbReference type="InterPro" id="IPR025948">
    <property type="entry name" value="HTH-like_dom"/>
</dbReference>
<comment type="caution">
    <text evidence="2">The sequence shown here is derived from an EMBL/GenBank/DDBJ whole genome shotgun (WGS) entry which is preliminary data.</text>
</comment>
<dbReference type="PANTHER" id="PTHR47515:SF1">
    <property type="entry name" value="BLR2054 PROTEIN"/>
    <property type="match status" value="1"/>
</dbReference>
<name>K0PZS7_9HYPH</name>